<feature type="transmembrane region" description="Helical" evidence="1">
    <location>
        <begin position="6"/>
        <end position="21"/>
    </location>
</feature>
<gene>
    <name evidence="2" type="ORF">D7V21_02745</name>
</gene>
<reference evidence="2 3" key="1">
    <citation type="submission" date="2018-09" db="EMBL/GenBank/DDBJ databases">
        <title>The draft genome of Acinetobacter spp. strains.</title>
        <authorList>
            <person name="Qin J."/>
            <person name="Feng Y."/>
            <person name="Zong Z."/>
        </authorList>
    </citation>
    <scope>NUCLEOTIDE SEQUENCE [LARGE SCALE GENOMIC DNA]</scope>
    <source>
        <strain evidence="2 3">WCHAc060096</strain>
    </source>
</reference>
<protein>
    <submittedName>
        <fullName evidence="2">DUF1634 domain-containing protein</fullName>
    </submittedName>
</protein>
<keyword evidence="1" id="KW-0472">Membrane</keyword>
<feature type="transmembrane region" description="Helical" evidence="1">
    <location>
        <begin position="42"/>
        <end position="62"/>
    </location>
</feature>
<feature type="transmembrane region" description="Helical" evidence="1">
    <location>
        <begin position="68"/>
        <end position="86"/>
    </location>
</feature>
<keyword evidence="3" id="KW-1185">Reference proteome</keyword>
<evidence type="ECO:0000313" key="2">
    <source>
        <dbReference type="EMBL" id="RKG35806.1"/>
    </source>
</evidence>
<dbReference type="AlphaFoldDB" id="A0A3A8EQQ0"/>
<name>A0A3A8EQQ0_9GAMM</name>
<sequence>MSIIFGIILIVIGMYILYVLSGKQLEKTKKTKLQILVRHAKVMRIVAFILFLIAGSFFIAAYGSSIGFVSWWLFATPFVFGLILYINDLKPKAETKNKRPRSQKI</sequence>
<evidence type="ECO:0000256" key="1">
    <source>
        <dbReference type="SAM" id="Phobius"/>
    </source>
</evidence>
<keyword evidence="1" id="KW-1133">Transmembrane helix</keyword>
<dbReference type="EMBL" id="RAXU01000002">
    <property type="protein sequence ID" value="RKG35806.1"/>
    <property type="molecule type" value="Genomic_DNA"/>
</dbReference>
<proteinExistence type="predicted"/>
<comment type="caution">
    <text evidence="2">The sequence shown here is derived from an EMBL/GenBank/DDBJ whole genome shotgun (WGS) entry which is preliminary data.</text>
</comment>
<evidence type="ECO:0000313" key="3">
    <source>
        <dbReference type="Proteomes" id="UP000269001"/>
    </source>
</evidence>
<organism evidence="2 3">
    <name type="scientific">Acinetobacter guerrae</name>
    <dbReference type="NCBI Taxonomy" id="1843371"/>
    <lineage>
        <taxon>Bacteria</taxon>
        <taxon>Pseudomonadati</taxon>
        <taxon>Pseudomonadota</taxon>
        <taxon>Gammaproteobacteria</taxon>
        <taxon>Moraxellales</taxon>
        <taxon>Moraxellaceae</taxon>
        <taxon>Acinetobacter</taxon>
    </lineage>
</organism>
<dbReference type="RefSeq" id="WP_120369001.1">
    <property type="nucleotide sequence ID" value="NZ_RAXU01000002.1"/>
</dbReference>
<dbReference type="Proteomes" id="UP000269001">
    <property type="component" value="Unassembled WGS sequence"/>
</dbReference>
<accession>A0A3A8EQQ0</accession>
<keyword evidence="1" id="KW-0812">Transmembrane</keyword>